<dbReference type="GO" id="GO:0016301">
    <property type="term" value="F:kinase activity"/>
    <property type="evidence" value="ECO:0007669"/>
    <property type="project" value="UniProtKB-KW"/>
</dbReference>
<reference evidence="4" key="1">
    <citation type="journal article" date="2017" name="bioRxiv">
        <title>Comparative analysis of the genomes of Stylophora pistillata and Acropora digitifera provides evidence for extensive differences between species of corals.</title>
        <authorList>
            <person name="Voolstra C.R."/>
            <person name="Li Y."/>
            <person name="Liew Y.J."/>
            <person name="Baumgarten S."/>
            <person name="Zoccola D."/>
            <person name="Flot J.-F."/>
            <person name="Tambutte S."/>
            <person name="Allemand D."/>
            <person name="Aranda M."/>
        </authorList>
    </citation>
    <scope>NUCLEOTIDE SEQUENCE [LARGE SCALE GENOMIC DNA]</scope>
</reference>
<name>A0A2B4RNN1_STYPI</name>
<evidence type="ECO:0000313" key="3">
    <source>
        <dbReference type="EMBL" id="PFX17947.1"/>
    </source>
</evidence>
<keyword evidence="3" id="KW-0675">Receptor</keyword>
<dbReference type="Pfam" id="PF00531">
    <property type="entry name" value="Death"/>
    <property type="match status" value="1"/>
</dbReference>
<dbReference type="SMART" id="SM00005">
    <property type="entry name" value="DEATH"/>
    <property type="match status" value="1"/>
</dbReference>
<sequence>MTQNEDCCFVSLDPLYPLTESDIHDRQLPEGIGMRWKNLARKLGLRESFIEVIYNENDSCNDRCIKLLVRWMEKEGHQGATAGKLATALKAIGLQSLADRLIGPSGRRTILIEIQGTFILKDENKTEIILGVDSTEKRSFFIWKSPDKEFKTSVEELKSYIDATCKITAQTPEVVEKIFGTSHESKTRKGSLTKEQISTQTPERMEEIIGRSIENKSQKEISTQTPDTLEEINETSAEKWQEGSSIKVHTSAQTTKAEEEFRTSNGEKLEESPTTEQISMQTPEVREENIGRLTEGKGLKEISTQRLDTPEEIIGKSAQKWREDPPIKAQILPQKSEVGEEYRTYSETKVEDSSDTVPISSPTSEGEVETIGKSAGFKRKNSSHKEPIFSQTSEMEKEIIGTSVEKKRPEDSLLTVQICTRTSKVVEETIKTPAEEMEEISTQASEVVEENRGKVEEKVENSLSKVPKMSEKLRDLQEKLSVVEKNLKIPELREETFNVTKKLDLISRHNTTLQELYTRVTGMMREACKCDESLKAKFHEFTYRTLRTVHNNLKTSVADLQLEQGNMTAVEKKKLDILIVSRKCREKQIIYLDKMLKRLFFSADELKKSQSSPCGKENKKISGDSKNRSRKRKPQNRAVCVLSS</sequence>
<accession>A0A2B4RNN1</accession>
<organism evidence="3 4">
    <name type="scientific">Stylophora pistillata</name>
    <name type="common">Smooth cauliflower coral</name>
    <dbReference type="NCBI Taxonomy" id="50429"/>
    <lineage>
        <taxon>Eukaryota</taxon>
        <taxon>Metazoa</taxon>
        <taxon>Cnidaria</taxon>
        <taxon>Anthozoa</taxon>
        <taxon>Hexacorallia</taxon>
        <taxon>Scleractinia</taxon>
        <taxon>Astrocoeniina</taxon>
        <taxon>Pocilloporidae</taxon>
        <taxon>Stylophora</taxon>
    </lineage>
</organism>
<evidence type="ECO:0000256" key="1">
    <source>
        <dbReference type="SAM" id="MobiDB-lite"/>
    </source>
</evidence>
<feature type="compositionally biased region" description="Basic and acidic residues" evidence="1">
    <location>
        <begin position="616"/>
        <end position="627"/>
    </location>
</feature>
<dbReference type="InterPro" id="IPR011029">
    <property type="entry name" value="DEATH-like_dom_sf"/>
</dbReference>
<dbReference type="PROSITE" id="PS50017">
    <property type="entry name" value="DEATH_DOMAIN"/>
    <property type="match status" value="1"/>
</dbReference>
<dbReference type="InterPro" id="IPR000488">
    <property type="entry name" value="Death_dom"/>
</dbReference>
<feature type="region of interest" description="Disordered" evidence="1">
    <location>
        <begin position="181"/>
        <end position="203"/>
    </location>
</feature>
<evidence type="ECO:0000313" key="4">
    <source>
        <dbReference type="Proteomes" id="UP000225706"/>
    </source>
</evidence>
<dbReference type="EMBL" id="LSMT01000439">
    <property type="protein sequence ID" value="PFX17947.1"/>
    <property type="molecule type" value="Genomic_DNA"/>
</dbReference>
<keyword evidence="3" id="KW-0808">Transferase</keyword>
<dbReference type="STRING" id="50429.A0A2B4RNN1"/>
<dbReference type="OrthoDB" id="535509at2759"/>
<feature type="compositionally biased region" description="Polar residues" evidence="1">
    <location>
        <begin position="193"/>
        <end position="202"/>
    </location>
</feature>
<feature type="compositionally biased region" description="Basic and acidic residues" evidence="1">
    <location>
        <begin position="284"/>
        <end position="293"/>
    </location>
</feature>
<feature type="domain" description="Death" evidence="2">
    <location>
        <begin position="32"/>
        <end position="105"/>
    </location>
</feature>
<proteinExistence type="predicted"/>
<feature type="region of interest" description="Disordered" evidence="1">
    <location>
        <begin position="345"/>
        <end position="371"/>
    </location>
</feature>
<feature type="compositionally biased region" description="Polar residues" evidence="1">
    <location>
        <begin position="242"/>
        <end position="255"/>
    </location>
</feature>
<dbReference type="SUPFAM" id="SSF47986">
    <property type="entry name" value="DEATH domain"/>
    <property type="match status" value="1"/>
</dbReference>
<dbReference type="Gene3D" id="1.10.533.10">
    <property type="entry name" value="Death Domain, Fas"/>
    <property type="match status" value="1"/>
</dbReference>
<dbReference type="PANTHER" id="PTHR15077">
    <property type="entry name" value="FAS-ASSOCIATING DEATH DOMAIN-CONTAINING PROTEIN FADD"/>
    <property type="match status" value="1"/>
</dbReference>
<dbReference type="GO" id="GO:0007165">
    <property type="term" value="P:signal transduction"/>
    <property type="evidence" value="ECO:0007669"/>
    <property type="project" value="InterPro"/>
</dbReference>
<dbReference type="Proteomes" id="UP000225706">
    <property type="component" value="Unassembled WGS sequence"/>
</dbReference>
<keyword evidence="4" id="KW-1185">Reference proteome</keyword>
<dbReference type="CDD" id="cd01670">
    <property type="entry name" value="Death"/>
    <property type="match status" value="1"/>
</dbReference>
<dbReference type="AlphaFoldDB" id="A0A2B4RNN1"/>
<gene>
    <name evidence="3" type="primary">Ripk1</name>
    <name evidence="3" type="ORF">AWC38_SpisGene17692</name>
</gene>
<feature type="region of interest" description="Disordered" evidence="1">
    <location>
        <begin position="237"/>
        <end position="293"/>
    </location>
</feature>
<feature type="compositionally biased region" description="Polar residues" evidence="1">
    <location>
        <begin position="355"/>
        <end position="364"/>
    </location>
</feature>
<feature type="compositionally biased region" description="Polar residues" evidence="1">
    <location>
        <begin position="272"/>
        <end position="282"/>
    </location>
</feature>
<dbReference type="InterPro" id="IPR016729">
    <property type="entry name" value="FADD"/>
</dbReference>
<protein>
    <submittedName>
        <fullName evidence="3">Receptor-interacting serine/threonine-protein kinase 1</fullName>
    </submittedName>
</protein>
<feature type="compositionally biased region" description="Basic and acidic residues" evidence="1">
    <location>
        <begin position="256"/>
        <end position="271"/>
    </location>
</feature>
<evidence type="ECO:0000259" key="2">
    <source>
        <dbReference type="PROSITE" id="PS50017"/>
    </source>
</evidence>
<feature type="region of interest" description="Disordered" evidence="1">
    <location>
        <begin position="608"/>
        <end position="644"/>
    </location>
</feature>
<comment type="caution">
    <text evidence="3">The sequence shown here is derived from an EMBL/GenBank/DDBJ whole genome shotgun (WGS) entry which is preliminary data.</text>
</comment>
<keyword evidence="3" id="KW-0418">Kinase</keyword>